<keyword evidence="2" id="KW-1185">Reference proteome</keyword>
<dbReference type="eggNOG" id="COG3214">
    <property type="taxonomic scope" value="Bacteria"/>
</dbReference>
<dbReference type="EMBL" id="ADLD01000009">
    <property type="protein sequence ID" value="EHB92527.1"/>
    <property type="molecule type" value="Genomic_DNA"/>
</dbReference>
<sequence length="357" mass="40605">MIPHLRLQSQQLADPVFDSPRELVSWMGAVQAQDYRMAKWALHLRLRAAPAGAVDEALRSGEIVRTHIMRPTWHFVAGEDIRWMLMLSGKRVRLANESFGRRFGISEAQYCRCNDLIGDMLRGGKSMTCREIGSSLEKAGIPDASQLVRRFLLRAESDGIICSGPDRDRQPTFALFDERVPRGKELSRDEALATLATRYFRSHTPATLQDFVWWSGLSLSEARRAVGSIHADLETGRFGGSELLVHRYWCGSRDPRTGGRAAGEVLHLLPPYDEYLISYKERGEVLSERYRSKAFNRWGIFYPVILHNGHIVGNWKPATGKRKGICETSFFDPKYYFDPVLLDHAVKRYGEFTGKRG</sequence>
<proteinExistence type="predicted"/>
<dbReference type="PANTHER" id="PTHR38479:SF2">
    <property type="entry name" value="WINGED HELIX DNA-BINDING DOMAIN-CONTAINING PROTEIN"/>
    <property type="match status" value="1"/>
</dbReference>
<comment type="caution">
    <text evidence="1">The sequence shown here is derived from an EMBL/GenBank/DDBJ whole genome shotgun (WGS) entry which is preliminary data.</text>
</comment>
<dbReference type="AlphaFoldDB" id="G5H7S8"/>
<organism evidence="1 2">
    <name type="scientific">Alistipes indistinctus YIT 12060</name>
    <dbReference type="NCBI Taxonomy" id="742725"/>
    <lineage>
        <taxon>Bacteria</taxon>
        <taxon>Pseudomonadati</taxon>
        <taxon>Bacteroidota</taxon>
        <taxon>Bacteroidia</taxon>
        <taxon>Bacteroidales</taxon>
        <taxon>Rikenellaceae</taxon>
        <taxon>Alistipes</taxon>
    </lineage>
</organism>
<dbReference type="RefSeq" id="WP_009133537.1">
    <property type="nucleotide sequence ID" value="NZ_CP102250.1"/>
</dbReference>
<name>G5H7S8_9BACT</name>
<dbReference type="PANTHER" id="PTHR38479">
    <property type="entry name" value="LMO0824 PROTEIN"/>
    <property type="match status" value="1"/>
</dbReference>
<accession>G5H7S8</accession>
<evidence type="ECO:0000313" key="1">
    <source>
        <dbReference type="EMBL" id="EHB92527.1"/>
    </source>
</evidence>
<dbReference type="Proteomes" id="UP000006008">
    <property type="component" value="Unassembled WGS sequence"/>
</dbReference>
<gene>
    <name evidence="1" type="ORF">HMPREF9450_00731</name>
</gene>
<dbReference type="HOGENOM" id="CLU_047003_0_0_10"/>
<dbReference type="PATRIC" id="fig|742725.3.peg.782"/>
<protein>
    <recommendedName>
        <fullName evidence="3">Winged helix DNA-binding domain-containing protein</fullName>
    </recommendedName>
</protein>
<reference evidence="1 2" key="1">
    <citation type="submission" date="2011-08" db="EMBL/GenBank/DDBJ databases">
        <title>The Genome Sequence of Alistipes indistinctus YIT 12060.</title>
        <authorList>
            <consortium name="The Broad Institute Genome Sequencing Platform"/>
            <person name="Earl A."/>
            <person name="Ward D."/>
            <person name="Feldgarden M."/>
            <person name="Gevers D."/>
            <person name="Morotomi M."/>
            <person name="Young S.K."/>
            <person name="Zeng Q."/>
            <person name="Gargeya S."/>
            <person name="Fitzgerald M."/>
            <person name="Haas B."/>
            <person name="Abouelleil A."/>
            <person name="Alvarado L."/>
            <person name="Arachchi H.M."/>
            <person name="Berlin A."/>
            <person name="Brown A."/>
            <person name="Chapman S.B."/>
            <person name="Chen Z."/>
            <person name="Dunbar C."/>
            <person name="Freedman E."/>
            <person name="Gearin G."/>
            <person name="Gellesch M."/>
            <person name="Goldberg J."/>
            <person name="Griggs A."/>
            <person name="Gujja S."/>
            <person name="Heiman D."/>
            <person name="Howarth C."/>
            <person name="Larson L."/>
            <person name="Lui A."/>
            <person name="MacDonald P.J.P."/>
            <person name="Montmayeur A."/>
            <person name="Murphy C."/>
            <person name="Neiman D."/>
            <person name="Pearson M."/>
            <person name="Priest M."/>
            <person name="Roberts A."/>
            <person name="Saif S."/>
            <person name="Shea T."/>
            <person name="Shenoy N."/>
            <person name="Sisk P."/>
            <person name="Stolte C."/>
            <person name="Sykes S."/>
            <person name="Wortman J."/>
            <person name="Nusbaum C."/>
            <person name="Birren B."/>
        </authorList>
    </citation>
    <scope>NUCLEOTIDE SEQUENCE [LARGE SCALE GENOMIC DNA]</scope>
    <source>
        <strain evidence="1 2">YIT 12060</strain>
    </source>
</reference>
<evidence type="ECO:0008006" key="3">
    <source>
        <dbReference type="Google" id="ProtNLM"/>
    </source>
</evidence>
<evidence type="ECO:0000313" key="2">
    <source>
        <dbReference type="Proteomes" id="UP000006008"/>
    </source>
</evidence>
<dbReference type="OrthoDB" id="2210247at2"/>
<dbReference type="STRING" id="742725.HMPREF9450_00731"/>
<dbReference type="GeneID" id="92816255"/>
<dbReference type="Pfam" id="PF06224">
    <property type="entry name" value="AlkZ-like"/>
    <property type="match status" value="1"/>
</dbReference>
<dbReference type="InterPro" id="IPR009351">
    <property type="entry name" value="AlkZ-like"/>
</dbReference>